<dbReference type="AlphaFoldDB" id="A0A7G4WI46"/>
<feature type="signal peptide" evidence="5">
    <location>
        <begin position="1"/>
        <end position="23"/>
    </location>
</feature>
<proteinExistence type="inferred from homology"/>
<evidence type="ECO:0000256" key="2">
    <source>
        <dbReference type="ARBA" id="ARBA00010400"/>
    </source>
</evidence>
<evidence type="ECO:0000256" key="1">
    <source>
        <dbReference type="ARBA" id="ARBA00004613"/>
    </source>
</evidence>
<protein>
    <recommendedName>
        <fullName evidence="5">RxLR effector protein</fullName>
    </recommendedName>
</protein>
<dbReference type="EMBL" id="MT503157">
    <property type="protein sequence ID" value="QMU24881.1"/>
    <property type="molecule type" value="Genomic_DNA"/>
</dbReference>
<feature type="chain" id="PRO_5045002551" description="RxLR effector protein" evidence="5">
    <location>
        <begin position="24"/>
        <end position="181"/>
    </location>
</feature>
<keyword evidence="3 5" id="KW-0964">Secreted</keyword>
<keyword evidence="4 5" id="KW-0732">Signal</keyword>
<evidence type="ECO:0000313" key="6">
    <source>
        <dbReference type="EMBL" id="QMU24881.1"/>
    </source>
</evidence>
<reference evidence="6" key="1">
    <citation type="journal article" date="2020" name="Mol. Plant">
        <title>Functional analysis of RXLR effectors from the New Zealand kauri dieback pathogen Phytophthora agathidicida.</title>
        <authorList>
            <person name="Guo Y."/>
            <person name="Dupont P.Y."/>
            <person name="Mesarich C.H."/>
            <person name="Yang B."/>
            <person name="McDougal R.L."/>
            <person name="Panda P."/>
            <person name="Dijkwel P."/>
            <person name="Studholme D.J."/>
            <person name="Sambles C."/>
            <person name="Win J."/>
            <person name="Wang Y."/>
            <person name="Williams N.M."/>
            <person name="Bradshaw R.E."/>
        </authorList>
    </citation>
    <scope>NUCLEOTIDE SEQUENCE</scope>
    <source>
        <strain evidence="6">3770</strain>
    </source>
</reference>
<comment type="subcellular location">
    <subcellularLocation>
        <location evidence="1 5">Secreted</location>
    </subcellularLocation>
</comment>
<gene>
    <name evidence="6" type="primary">PaRXLR57</name>
</gene>
<evidence type="ECO:0000256" key="4">
    <source>
        <dbReference type="ARBA" id="ARBA00022729"/>
    </source>
</evidence>
<comment type="similarity">
    <text evidence="2 5">Belongs to the RxLR effector family.</text>
</comment>
<comment type="domain">
    <text evidence="5">The RxLR-dEER motif acts to carry the protein into the host cell cytoplasm through binding to cell surface phosphatidylinositol-3-phosphate.</text>
</comment>
<name>A0A7G4WI46_9STRA</name>
<dbReference type="Pfam" id="PF16810">
    <property type="entry name" value="RXLR"/>
    <property type="match status" value="1"/>
</dbReference>
<evidence type="ECO:0000256" key="5">
    <source>
        <dbReference type="RuleBase" id="RU367124"/>
    </source>
</evidence>
<organism evidence="6">
    <name type="scientific">Phytophthora agathidicida</name>
    <dbReference type="NCBI Taxonomy" id="1642459"/>
    <lineage>
        <taxon>Eukaryota</taxon>
        <taxon>Sar</taxon>
        <taxon>Stramenopiles</taxon>
        <taxon>Oomycota</taxon>
        <taxon>Peronosporomycetes</taxon>
        <taxon>Peronosporales</taxon>
        <taxon>Peronosporaceae</taxon>
        <taxon>Phytophthora</taxon>
    </lineage>
</organism>
<dbReference type="InterPro" id="IPR031825">
    <property type="entry name" value="RXLR"/>
</dbReference>
<accession>A0A7G4WI46</accession>
<comment type="function">
    <text evidence="5">Effector that suppresses plant defense responses during pathogen infection.</text>
</comment>
<evidence type="ECO:0000256" key="3">
    <source>
        <dbReference type="ARBA" id="ARBA00022525"/>
    </source>
</evidence>
<sequence>MLYKCILLLTVTTILISADAVSAVVSHDHAKILPHSITFHQDDVGARRNLRGDKEKSVDAADSNEERVGAAPVLTQFILKGGTAGRTMDTANAATTSGAKSLGLFSCLQCEVSLLDKLKYRVLIYKGMTPDEAKLKLKLNYYQGDKYLRMYNKLKKTDFEQEKTKKWLEKYEKEKATVRNF</sequence>